<sequence>MICRCSHPLSRVARIANGIIYSCTRCRRLCSVNLTNGFTVWYVLEDL</sequence>
<reference evidence="1" key="1">
    <citation type="journal article" date="2015" name="Nature">
        <title>Complex archaea that bridge the gap between prokaryotes and eukaryotes.</title>
        <authorList>
            <person name="Spang A."/>
            <person name="Saw J.H."/>
            <person name="Jorgensen S.L."/>
            <person name="Zaremba-Niedzwiedzka K."/>
            <person name="Martijn J."/>
            <person name="Lind A.E."/>
            <person name="van Eijk R."/>
            <person name="Schleper C."/>
            <person name="Guy L."/>
            <person name="Ettema T.J."/>
        </authorList>
    </citation>
    <scope>NUCLEOTIDE SEQUENCE</scope>
</reference>
<dbReference type="EMBL" id="LAZR01007359">
    <property type="protein sequence ID" value="KKM85761.1"/>
    <property type="molecule type" value="Genomic_DNA"/>
</dbReference>
<protein>
    <submittedName>
        <fullName evidence="1">Uncharacterized protein</fullName>
    </submittedName>
</protein>
<comment type="caution">
    <text evidence="1">The sequence shown here is derived from an EMBL/GenBank/DDBJ whole genome shotgun (WGS) entry which is preliminary data.</text>
</comment>
<organism evidence="1">
    <name type="scientific">marine sediment metagenome</name>
    <dbReference type="NCBI Taxonomy" id="412755"/>
    <lineage>
        <taxon>unclassified sequences</taxon>
        <taxon>metagenomes</taxon>
        <taxon>ecological metagenomes</taxon>
    </lineage>
</organism>
<gene>
    <name evidence="1" type="ORF">LCGC14_1285760</name>
</gene>
<dbReference type="AlphaFoldDB" id="A0A0F9LEX5"/>
<name>A0A0F9LEX5_9ZZZZ</name>
<proteinExistence type="predicted"/>
<accession>A0A0F9LEX5</accession>
<evidence type="ECO:0000313" key="1">
    <source>
        <dbReference type="EMBL" id="KKM85761.1"/>
    </source>
</evidence>